<evidence type="ECO:0000313" key="1">
    <source>
        <dbReference type="EMBL" id="CAA7393109.1"/>
    </source>
</evidence>
<dbReference type="Proteomes" id="UP000663760">
    <property type="component" value="Chromosome 3"/>
</dbReference>
<keyword evidence="2" id="KW-1185">Reference proteome</keyword>
<dbReference type="EMBL" id="LR746266">
    <property type="protein sequence ID" value="CAA7393109.1"/>
    <property type="molecule type" value="Genomic_DNA"/>
</dbReference>
<reference evidence="1" key="1">
    <citation type="submission" date="2020-02" db="EMBL/GenBank/DDBJ databases">
        <authorList>
            <person name="Scholz U."/>
            <person name="Mascher M."/>
            <person name="Fiebig A."/>
        </authorList>
    </citation>
    <scope>NUCLEOTIDE SEQUENCE</scope>
</reference>
<protein>
    <submittedName>
        <fullName evidence="1">Uncharacterized protein</fullName>
    </submittedName>
</protein>
<evidence type="ECO:0000313" key="2">
    <source>
        <dbReference type="Proteomes" id="UP000663760"/>
    </source>
</evidence>
<proteinExistence type="predicted"/>
<accession>A0A7I8K6G2</accession>
<name>A0A7I8K6G2_SPIIN</name>
<gene>
    <name evidence="1" type="ORF">SI8410_03003907</name>
</gene>
<organism evidence="1 2">
    <name type="scientific">Spirodela intermedia</name>
    <name type="common">Intermediate duckweed</name>
    <dbReference type="NCBI Taxonomy" id="51605"/>
    <lineage>
        <taxon>Eukaryota</taxon>
        <taxon>Viridiplantae</taxon>
        <taxon>Streptophyta</taxon>
        <taxon>Embryophyta</taxon>
        <taxon>Tracheophyta</taxon>
        <taxon>Spermatophyta</taxon>
        <taxon>Magnoliopsida</taxon>
        <taxon>Liliopsida</taxon>
        <taxon>Araceae</taxon>
        <taxon>Lemnoideae</taxon>
        <taxon>Spirodela</taxon>
    </lineage>
</organism>
<sequence>MEIKLKVGKQSSGITTAMRRRYTGILTFGRTVVHGKTATLQLSGDCHPTERRAGWRWGACQGASSSGPRSKRRLFIASPKPLESLLAATPDCASDPLAGPNKSPLLEL</sequence>
<dbReference type="AlphaFoldDB" id="A0A7I8K6G2"/>